<reference evidence="1" key="1">
    <citation type="submission" date="2020-07" db="EMBL/GenBank/DDBJ databases">
        <title>Genome sequence and genetic diversity analysis of an under-domesticated orphan crop, white fonio (Digitaria exilis).</title>
        <authorList>
            <person name="Bennetzen J.L."/>
            <person name="Chen S."/>
            <person name="Ma X."/>
            <person name="Wang X."/>
            <person name="Yssel A.E.J."/>
            <person name="Chaluvadi S.R."/>
            <person name="Johnson M."/>
            <person name="Gangashetty P."/>
            <person name="Hamidou F."/>
            <person name="Sanogo M.D."/>
            <person name="Zwaenepoel A."/>
            <person name="Wallace J."/>
            <person name="Van De Peer Y."/>
            <person name="Van Deynze A."/>
        </authorList>
    </citation>
    <scope>NUCLEOTIDE SEQUENCE</scope>
    <source>
        <tissue evidence="1">Leaves</tissue>
    </source>
</reference>
<dbReference type="EMBL" id="JACEFO010002479">
    <property type="protein sequence ID" value="KAF8658708.1"/>
    <property type="molecule type" value="Genomic_DNA"/>
</dbReference>
<comment type="caution">
    <text evidence="1">The sequence shown here is derived from an EMBL/GenBank/DDBJ whole genome shotgun (WGS) entry which is preliminary data.</text>
</comment>
<gene>
    <name evidence="1" type="ORF">HU200_059184</name>
</gene>
<sequence>MGGLTLQMVTVLVQQCYVIIRERCWLLNHVGMAPRLKCW</sequence>
<organism evidence="1 2">
    <name type="scientific">Digitaria exilis</name>
    <dbReference type="NCBI Taxonomy" id="1010633"/>
    <lineage>
        <taxon>Eukaryota</taxon>
        <taxon>Viridiplantae</taxon>
        <taxon>Streptophyta</taxon>
        <taxon>Embryophyta</taxon>
        <taxon>Tracheophyta</taxon>
        <taxon>Spermatophyta</taxon>
        <taxon>Magnoliopsida</taxon>
        <taxon>Liliopsida</taxon>
        <taxon>Poales</taxon>
        <taxon>Poaceae</taxon>
        <taxon>PACMAD clade</taxon>
        <taxon>Panicoideae</taxon>
        <taxon>Panicodae</taxon>
        <taxon>Paniceae</taxon>
        <taxon>Anthephorinae</taxon>
        <taxon>Digitaria</taxon>
    </lineage>
</organism>
<keyword evidence="2" id="KW-1185">Reference proteome</keyword>
<protein>
    <submittedName>
        <fullName evidence="1">Uncharacterized protein</fullName>
    </submittedName>
</protein>
<evidence type="ECO:0000313" key="2">
    <source>
        <dbReference type="Proteomes" id="UP000636709"/>
    </source>
</evidence>
<dbReference type="Proteomes" id="UP000636709">
    <property type="component" value="Unassembled WGS sequence"/>
</dbReference>
<proteinExistence type="predicted"/>
<evidence type="ECO:0000313" key="1">
    <source>
        <dbReference type="EMBL" id="KAF8658708.1"/>
    </source>
</evidence>
<name>A0A835A8Q1_9POAL</name>
<accession>A0A835A8Q1</accession>
<dbReference type="AlphaFoldDB" id="A0A835A8Q1"/>